<dbReference type="EMBL" id="LUTY01001983">
    <property type="protein sequence ID" value="OAD20950.1"/>
    <property type="molecule type" value="Genomic_DNA"/>
</dbReference>
<dbReference type="AlphaFoldDB" id="A0A176RYV5"/>
<comment type="caution">
    <text evidence="1">The sequence shown here is derived from an EMBL/GenBank/DDBJ whole genome shotgun (WGS) entry which is preliminary data.</text>
</comment>
<reference evidence="1 2" key="1">
    <citation type="submission" date="2016-05" db="EMBL/GenBank/DDBJ databases">
        <title>Single-cell genome of chain-forming Candidatus Thiomargarita nelsonii and comparison to other large sulfur-oxidizing bacteria.</title>
        <authorList>
            <person name="Winkel M."/>
            <person name="Salman V."/>
            <person name="Woyke T."/>
            <person name="Schulz-Vogt H."/>
            <person name="Richter M."/>
            <person name="Flood B."/>
            <person name="Bailey J."/>
            <person name="Amann R."/>
            <person name="Mussmann M."/>
        </authorList>
    </citation>
    <scope>NUCLEOTIDE SEQUENCE [LARGE SCALE GENOMIC DNA]</scope>
    <source>
        <strain evidence="1 2">THI036</strain>
    </source>
</reference>
<gene>
    <name evidence="1" type="ORF">THIOM_003312</name>
</gene>
<protein>
    <submittedName>
        <fullName evidence="1">Uncharacterized protein</fullName>
    </submittedName>
</protein>
<sequence length="55" mass="6208">MKTIILAKYAPNNFLGSRYGGRPIRDELETLLMTPSNDDVVLDFQGVFVTQSFID</sequence>
<keyword evidence="2" id="KW-1185">Reference proteome</keyword>
<organism evidence="1 2">
    <name type="scientific">Candidatus Thiomargarita nelsonii</name>
    <dbReference type="NCBI Taxonomy" id="1003181"/>
    <lineage>
        <taxon>Bacteria</taxon>
        <taxon>Pseudomonadati</taxon>
        <taxon>Pseudomonadota</taxon>
        <taxon>Gammaproteobacteria</taxon>
        <taxon>Thiotrichales</taxon>
        <taxon>Thiotrichaceae</taxon>
        <taxon>Thiomargarita</taxon>
    </lineage>
</organism>
<name>A0A176RYV5_9GAMM</name>
<feature type="non-terminal residue" evidence="1">
    <location>
        <position position="55"/>
    </location>
</feature>
<evidence type="ECO:0000313" key="2">
    <source>
        <dbReference type="Proteomes" id="UP000076962"/>
    </source>
</evidence>
<proteinExistence type="predicted"/>
<accession>A0A176RYV5</accession>
<evidence type="ECO:0000313" key="1">
    <source>
        <dbReference type="EMBL" id="OAD20950.1"/>
    </source>
</evidence>
<dbReference type="Proteomes" id="UP000076962">
    <property type="component" value="Unassembled WGS sequence"/>
</dbReference>